<dbReference type="RefSeq" id="WP_152279778.1">
    <property type="nucleotide sequence ID" value="NZ_WFKK01000032.1"/>
</dbReference>
<dbReference type="PANTHER" id="PTHR32182">
    <property type="entry name" value="DNA REPLICATION AND REPAIR PROTEIN RECF"/>
    <property type="match status" value="1"/>
</dbReference>
<dbReference type="GO" id="GO:0006302">
    <property type="term" value="P:double-strand break repair"/>
    <property type="evidence" value="ECO:0007669"/>
    <property type="project" value="TreeGrafter"/>
</dbReference>
<organism evidence="2 3">
    <name type="scientific">Poseidonibacter ostreae</name>
    <dbReference type="NCBI Taxonomy" id="2654171"/>
    <lineage>
        <taxon>Bacteria</taxon>
        <taxon>Pseudomonadati</taxon>
        <taxon>Campylobacterota</taxon>
        <taxon>Epsilonproteobacteria</taxon>
        <taxon>Campylobacterales</taxon>
        <taxon>Arcobacteraceae</taxon>
        <taxon>Poseidonibacter</taxon>
    </lineage>
</organism>
<proteinExistence type="predicted"/>
<feature type="domain" description="ATPase AAA-type core" evidence="1">
    <location>
        <begin position="259"/>
        <end position="442"/>
    </location>
</feature>
<dbReference type="InterPro" id="IPR003959">
    <property type="entry name" value="ATPase_AAA_core"/>
</dbReference>
<dbReference type="Proteomes" id="UP000472839">
    <property type="component" value="Unassembled WGS sequence"/>
</dbReference>
<sequence length="545" mass="64933">MQLIYLYIEKYKNQGFNFTTQFKCNYTDGTLTIDENKNYIENFFGDNIEVSALVGEKSSISEVLATYSHQEYLDEKTFLVYFNEAGFVFKQSTTGKKINFETKYKYDDKSKARTIDLIYFSNDVASIFNNPKFYNLQKYSHIDAYYNYDTNCMVNNNHLFYKEKIEKLETFNERFINILKEDKNIFKQVNDKVKFDVYQNELHFYEMGVDFVSDELFLDLLDKKQLERVTIFSELLDERVHLYKLLILFRLIQCQVSSENNMNDIVSNIKEDFKKIEFSLEDWTNINKHISKYDNLDEVYNTSNLKDLEHRFQYTKDEIWKEKKLYKFHENHNESNELIKILLLKLNRIDFLSSIDQKYNYTSLSSGEREYISVFVAFLHHLNRLSKTEGTEFIFYFDEIDLGLHPNWQKQIVTDLIRFSQKFKINKRIQLIITSHTPFILSDIPRQNIVFLKDGKQVDALEKKQTFGANIHTLLADSFFMDGGLMGEFAKEKVEDVIKFLNDERSKIKDKKEAQQIINIIGEPLLKNQLQKMLDSKKQRKSSKR</sequence>
<dbReference type="EMBL" id="WFKK01000032">
    <property type="protein sequence ID" value="KAB7887403.1"/>
    <property type="molecule type" value="Genomic_DNA"/>
</dbReference>
<dbReference type="Pfam" id="PF13304">
    <property type="entry name" value="AAA_21"/>
    <property type="match status" value="1"/>
</dbReference>
<name>A0A6L4WQU8_9BACT</name>
<evidence type="ECO:0000259" key="1">
    <source>
        <dbReference type="Pfam" id="PF13304"/>
    </source>
</evidence>
<dbReference type="GO" id="GO:0016887">
    <property type="term" value="F:ATP hydrolysis activity"/>
    <property type="evidence" value="ECO:0007669"/>
    <property type="project" value="InterPro"/>
</dbReference>
<dbReference type="PANTHER" id="PTHR32182:SF22">
    <property type="entry name" value="ATP-DEPENDENT ENDONUCLEASE, OLD FAMILY-RELATED"/>
    <property type="match status" value="1"/>
</dbReference>
<reference evidence="2 3" key="1">
    <citation type="submission" date="2019-10" db="EMBL/GenBank/DDBJ databases">
        <title>Poseidonibacter ostreae sp. nov., isolated from the gut of the Ostrea denselamellosa.</title>
        <authorList>
            <person name="Choi A."/>
        </authorList>
    </citation>
    <scope>NUCLEOTIDE SEQUENCE [LARGE SCALE GENOMIC DNA]</scope>
    <source>
        <strain evidence="2 3">SJOD-M-33</strain>
    </source>
</reference>
<dbReference type="Gene3D" id="3.40.50.300">
    <property type="entry name" value="P-loop containing nucleotide triphosphate hydrolases"/>
    <property type="match status" value="1"/>
</dbReference>
<dbReference type="InterPro" id="IPR027417">
    <property type="entry name" value="P-loop_NTPase"/>
</dbReference>
<evidence type="ECO:0000313" key="2">
    <source>
        <dbReference type="EMBL" id="KAB7887403.1"/>
    </source>
</evidence>
<protein>
    <submittedName>
        <fullName evidence="2">AAA family ATPase</fullName>
    </submittedName>
</protein>
<dbReference type="SUPFAM" id="SSF52540">
    <property type="entry name" value="P-loop containing nucleoside triphosphate hydrolases"/>
    <property type="match status" value="1"/>
</dbReference>
<comment type="caution">
    <text evidence="2">The sequence shown here is derived from an EMBL/GenBank/DDBJ whole genome shotgun (WGS) entry which is preliminary data.</text>
</comment>
<dbReference type="GO" id="GO:0005524">
    <property type="term" value="F:ATP binding"/>
    <property type="evidence" value="ECO:0007669"/>
    <property type="project" value="InterPro"/>
</dbReference>
<accession>A0A6L4WQU8</accession>
<gene>
    <name evidence="2" type="ORF">GBG19_10585</name>
</gene>
<evidence type="ECO:0000313" key="3">
    <source>
        <dbReference type="Proteomes" id="UP000472839"/>
    </source>
</evidence>
<dbReference type="AlphaFoldDB" id="A0A6L4WQU8"/>
<dbReference type="GO" id="GO:0000731">
    <property type="term" value="P:DNA synthesis involved in DNA repair"/>
    <property type="evidence" value="ECO:0007669"/>
    <property type="project" value="TreeGrafter"/>
</dbReference>